<keyword evidence="5" id="KW-1185">Reference proteome</keyword>
<feature type="region of interest" description="Disordered" evidence="1">
    <location>
        <begin position="111"/>
        <end position="146"/>
    </location>
</feature>
<evidence type="ECO:0000313" key="5">
    <source>
        <dbReference type="Proteomes" id="UP000269721"/>
    </source>
</evidence>
<evidence type="ECO:0000256" key="2">
    <source>
        <dbReference type="SAM" id="Phobius"/>
    </source>
</evidence>
<dbReference type="EMBL" id="KZ996505">
    <property type="protein sequence ID" value="RKO88750.1"/>
    <property type="molecule type" value="Genomic_DNA"/>
</dbReference>
<feature type="transmembrane region" description="Helical" evidence="2">
    <location>
        <begin position="77"/>
        <end position="96"/>
    </location>
</feature>
<name>A0A4P9WCV8_9FUNG</name>
<sequence length="146" mass="15137">MNPDAYLPVNLALLKLSLKWLWASLTGGSGLATPPPPPSPPLPKQAAQRRVVDPEEDAWLGGDAGWDEDGDDRLEEAVETVLVLALCGVAAALVWWRQGLVARQAAAARAAPGARAAAPPVPVPPVLQADPVPDAPVQPADAPEGE</sequence>
<gene>
    <name evidence="4" type="ORF">BDK51DRAFT_36569</name>
</gene>
<feature type="region of interest" description="Disordered" evidence="1">
    <location>
        <begin position="31"/>
        <end position="70"/>
    </location>
</feature>
<organism evidence="4 5">
    <name type="scientific">Blyttiomyces helicus</name>
    <dbReference type="NCBI Taxonomy" id="388810"/>
    <lineage>
        <taxon>Eukaryota</taxon>
        <taxon>Fungi</taxon>
        <taxon>Fungi incertae sedis</taxon>
        <taxon>Chytridiomycota</taxon>
        <taxon>Chytridiomycota incertae sedis</taxon>
        <taxon>Chytridiomycetes</taxon>
        <taxon>Chytridiomycetes incertae sedis</taxon>
        <taxon>Blyttiomyces</taxon>
    </lineage>
</organism>
<feature type="compositionally biased region" description="Low complexity" evidence="1">
    <location>
        <begin position="126"/>
        <end position="146"/>
    </location>
</feature>
<feature type="compositionally biased region" description="Pro residues" evidence="1">
    <location>
        <begin position="33"/>
        <end position="43"/>
    </location>
</feature>
<dbReference type="Proteomes" id="UP000269721">
    <property type="component" value="Unassembled WGS sequence"/>
</dbReference>
<feature type="signal peptide" evidence="3">
    <location>
        <begin position="1"/>
        <end position="32"/>
    </location>
</feature>
<feature type="chain" id="PRO_5020799115" evidence="3">
    <location>
        <begin position="33"/>
        <end position="146"/>
    </location>
</feature>
<evidence type="ECO:0000256" key="1">
    <source>
        <dbReference type="SAM" id="MobiDB-lite"/>
    </source>
</evidence>
<protein>
    <submittedName>
        <fullName evidence="4">Uncharacterized protein</fullName>
    </submittedName>
</protein>
<accession>A0A4P9WCV8</accession>
<keyword evidence="2" id="KW-0472">Membrane</keyword>
<dbReference type="AlphaFoldDB" id="A0A4P9WCV8"/>
<keyword evidence="2" id="KW-1133">Transmembrane helix</keyword>
<keyword evidence="3" id="KW-0732">Signal</keyword>
<reference evidence="5" key="1">
    <citation type="journal article" date="2018" name="Nat. Microbiol.">
        <title>Leveraging single-cell genomics to expand the fungal tree of life.</title>
        <authorList>
            <person name="Ahrendt S.R."/>
            <person name="Quandt C.A."/>
            <person name="Ciobanu D."/>
            <person name="Clum A."/>
            <person name="Salamov A."/>
            <person name="Andreopoulos B."/>
            <person name="Cheng J.F."/>
            <person name="Woyke T."/>
            <person name="Pelin A."/>
            <person name="Henrissat B."/>
            <person name="Reynolds N.K."/>
            <person name="Benny G.L."/>
            <person name="Smith M.E."/>
            <person name="James T.Y."/>
            <person name="Grigoriev I.V."/>
        </authorList>
    </citation>
    <scope>NUCLEOTIDE SEQUENCE [LARGE SCALE GENOMIC DNA]</scope>
</reference>
<proteinExistence type="predicted"/>
<evidence type="ECO:0000256" key="3">
    <source>
        <dbReference type="SAM" id="SignalP"/>
    </source>
</evidence>
<keyword evidence="2" id="KW-0812">Transmembrane</keyword>
<evidence type="ECO:0000313" key="4">
    <source>
        <dbReference type="EMBL" id="RKO88750.1"/>
    </source>
</evidence>